<dbReference type="Pfam" id="PF03946">
    <property type="entry name" value="Ribosomal_L11_N"/>
    <property type="match status" value="1"/>
</dbReference>
<dbReference type="InterPro" id="IPR006519">
    <property type="entry name" value="Ribosomal_uL11_bac-typ"/>
</dbReference>
<dbReference type="InterPro" id="IPR036796">
    <property type="entry name" value="Ribosomal_uL11_N_sf"/>
</dbReference>
<dbReference type="InterPro" id="IPR020785">
    <property type="entry name" value="Ribosomal_uL11_CS"/>
</dbReference>
<dbReference type="GO" id="GO:0006412">
    <property type="term" value="P:translation"/>
    <property type="evidence" value="ECO:0007669"/>
    <property type="project" value="UniProtKB-UniRule"/>
</dbReference>
<dbReference type="Gene3D" id="1.10.10.250">
    <property type="entry name" value="Ribosomal protein L11, C-terminal domain"/>
    <property type="match status" value="1"/>
</dbReference>
<evidence type="ECO:0000259" key="10">
    <source>
        <dbReference type="Pfam" id="PF00298"/>
    </source>
</evidence>
<protein>
    <recommendedName>
        <fullName evidence="7">Large ribosomal subunit protein uL11</fullName>
    </recommendedName>
</protein>
<dbReference type="KEGG" id="bva:BVAF_563"/>
<keyword evidence="2 7" id="KW-0488">Methylation</keyword>
<evidence type="ECO:0000256" key="1">
    <source>
        <dbReference type="ARBA" id="ARBA00010537"/>
    </source>
</evidence>
<evidence type="ECO:0000313" key="13">
    <source>
        <dbReference type="Proteomes" id="UP000007464"/>
    </source>
</evidence>
<dbReference type="SUPFAM" id="SSF54747">
    <property type="entry name" value="Ribosomal L11/L12e N-terminal domain"/>
    <property type="match status" value="1"/>
</dbReference>
<dbReference type="EMBL" id="CP002189">
    <property type="protein sequence ID" value="ADV33941.1"/>
    <property type="molecule type" value="Genomic_DNA"/>
</dbReference>
<dbReference type="SUPFAM" id="SSF46906">
    <property type="entry name" value="Ribosomal protein L11, C-terminal domain"/>
    <property type="match status" value="1"/>
</dbReference>
<reference evidence="12 13" key="1">
    <citation type="journal article" date="2010" name="BMC Genomics">
        <title>Unprecedented loss of ammonia assimilation capability in a urease-encoding bacterial mutualist.</title>
        <authorList>
            <person name="Williams L.E."/>
            <person name="Wernegreen J.J."/>
        </authorList>
    </citation>
    <scope>NUCLEOTIDE SEQUENCE [LARGE SCALE GENOMIC DNA]</scope>
    <source>
        <strain evidence="12 13">BVAF</strain>
    </source>
</reference>
<evidence type="ECO:0000256" key="6">
    <source>
        <dbReference type="ARBA" id="ARBA00023274"/>
    </source>
</evidence>
<keyword evidence="5 7" id="KW-0689">Ribosomal protein</keyword>
<accession>E8Q6H2</accession>
<dbReference type="GO" id="GO:0003735">
    <property type="term" value="F:structural constituent of ribosome"/>
    <property type="evidence" value="ECO:0007669"/>
    <property type="project" value="InterPro"/>
</dbReference>
<dbReference type="InterPro" id="IPR020784">
    <property type="entry name" value="Ribosomal_uL11_N"/>
</dbReference>
<dbReference type="Gene3D" id="3.30.1550.10">
    <property type="entry name" value="Ribosomal protein L11/L12, N-terminal domain"/>
    <property type="match status" value="1"/>
</dbReference>
<feature type="domain" description="Large ribosomal subunit protein uL11 C-terminal" evidence="10">
    <location>
        <begin position="73"/>
        <end position="141"/>
    </location>
</feature>
<dbReference type="InterPro" id="IPR036769">
    <property type="entry name" value="Ribosomal_uL11_C_sf"/>
</dbReference>
<dbReference type="InterPro" id="IPR020783">
    <property type="entry name" value="Ribosomal_uL11_C"/>
</dbReference>
<evidence type="ECO:0000256" key="7">
    <source>
        <dbReference type="HAMAP-Rule" id="MF_00736"/>
    </source>
</evidence>
<comment type="function">
    <text evidence="7 9">Forms part of the ribosomal stalk which helps the ribosome interact with GTP-bound translation factors.</text>
</comment>
<feature type="domain" description="Large ribosomal subunit protein uL11 N-terminal" evidence="11">
    <location>
        <begin position="10"/>
        <end position="68"/>
    </location>
</feature>
<dbReference type="InterPro" id="IPR000911">
    <property type="entry name" value="Ribosomal_uL11"/>
</dbReference>
<dbReference type="SMART" id="SM00649">
    <property type="entry name" value="RL11"/>
    <property type="match status" value="1"/>
</dbReference>
<keyword evidence="6 7" id="KW-0687">Ribonucleoprotein</keyword>
<evidence type="ECO:0000256" key="8">
    <source>
        <dbReference type="RuleBase" id="RU003978"/>
    </source>
</evidence>
<organism evidence="12 13">
    <name type="scientific">Blochmanniella vafra (strain BVAF)</name>
    <dbReference type="NCBI Taxonomy" id="859654"/>
    <lineage>
        <taxon>Bacteria</taxon>
        <taxon>Pseudomonadati</taxon>
        <taxon>Pseudomonadota</taxon>
        <taxon>Gammaproteobacteria</taxon>
        <taxon>Enterobacterales</taxon>
        <taxon>Enterobacteriaceae</taxon>
        <taxon>ant endosymbionts</taxon>
        <taxon>Candidatus Blochmanniella</taxon>
    </lineage>
</organism>
<dbReference type="Pfam" id="PF00298">
    <property type="entry name" value="Ribosomal_L11"/>
    <property type="match status" value="1"/>
</dbReference>
<dbReference type="Proteomes" id="UP000007464">
    <property type="component" value="Chromosome"/>
</dbReference>
<evidence type="ECO:0000256" key="3">
    <source>
        <dbReference type="ARBA" id="ARBA00022730"/>
    </source>
</evidence>
<evidence type="ECO:0000256" key="2">
    <source>
        <dbReference type="ARBA" id="ARBA00022481"/>
    </source>
</evidence>
<dbReference type="FunFam" id="3.30.1550.10:FF:000005">
    <property type="entry name" value="50S ribosomal protein L11"/>
    <property type="match status" value="1"/>
</dbReference>
<dbReference type="HOGENOM" id="CLU_074237_2_0_6"/>
<comment type="PTM">
    <text evidence="7 9">One or more lysine residues are methylated.</text>
</comment>
<name>E8Q6H2_BLOVB</name>
<dbReference type="AlphaFoldDB" id="E8Q6H2"/>
<gene>
    <name evidence="7 12" type="primary">rplK</name>
    <name evidence="12" type="ordered locus">BVAF_563</name>
</gene>
<dbReference type="CDD" id="cd00349">
    <property type="entry name" value="Ribosomal_L11"/>
    <property type="match status" value="1"/>
</dbReference>
<evidence type="ECO:0000256" key="4">
    <source>
        <dbReference type="ARBA" id="ARBA00022884"/>
    </source>
</evidence>
<evidence type="ECO:0000259" key="11">
    <source>
        <dbReference type="Pfam" id="PF03946"/>
    </source>
</evidence>
<dbReference type="HAMAP" id="MF_00736">
    <property type="entry name" value="Ribosomal_uL11"/>
    <property type="match status" value="1"/>
</dbReference>
<dbReference type="GO" id="GO:0070180">
    <property type="term" value="F:large ribosomal subunit rRNA binding"/>
    <property type="evidence" value="ECO:0007669"/>
    <property type="project" value="UniProtKB-UniRule"/>
</dbReference>
<dbReference type="PROSITE" id="PS00359">
    <property type="entry name" value="RIBOSOMAL_L11"/>
    <property type="match status" value="1"/>
</dbReference>
<evidence type="ECO:0000256" key="9">
    <source>
        <dbReference type="RuleBase" id="RU003979"/>
    </source>
</evidence>
<comment type="similarity">
    <text evidence="1 7 8">Belongs to the universal ribosomal protein uL11 family.</text>
</comment>
<dbReference type="STRING" id="859654.BVAF_563"/>
<evidence type="ECO:0000256" key="5">
    <source>
        <dbReference type="ARBA" id="ARBA00022980"/>
    </source>
</evidence>
<keyword evidence="4 7" id="KW-0694">RNA-binding</keyword>
<dbReference type="PANTHER" id="PTHR11661:SF1">
    <property type="entry name" value="LARGE RIBOSOMAL SUBUNIT PROTEIN UL11M"/>
    <property type="match status" value="1"/>
</dbReference>
<dbReference type="PANTHER" id="PTHR11661">
    <property type="entry name" value="60S RIBOSOMAL PROTEIN L12"/>
    <property type="match status" value="1"/>
</dbReference>
<keyword evidence="13" id="KW-1185">Reference proteome</keyword>
<evidence type="ECO:0000313" key="12">
    <source>
        <dbReference type="EMBL" id="ADV33941.1"/>
    </source>
</evidence>
<dbReference type="NCBIfam" id="TIGR01632">
    <property type="entry name" value="L11_bact"/>
    <property type="match status" value="1"/>
</dbReference>
<dbReference type="GO" id="GO:0022625">
    <property type="term" value="C:cytosolic large ribosomal subunit"/>
    <property type="evidence" value="ECO:0007669"/>
    <property type="project" value="TreeGrafter"/>
</dbReference>
<sequence>MISKKVQAFIKLQIFAGSANPSPPIGPALGQQGVNIIQFCKEFNAKTIKLETDLIVPVVVTVYSDRSFSFIVKTPPTAFLLKRAVGMQSSSGNAKILNPGKISRAQINDIAKIKFVDMTGVDLEAVSKSIIGTARSMGLEVVEENL</sequence>
<comment type="subunit">
    <text evidence="7">Part of the ribosomal stalk of the 50S ribosomal subunit. Interacts with L10 and the large rRNA to form the base of the stalk. L10 forms an elongated spine to which L12 dimers bind in a sequential fashion forming a multimeric L10(L12)X complex.</text>
</comment>
<proteinExistence type="inferred from homology"/>
<keyword evidence="3 7" id="KW-0699">rRNA-binding</keyword>